<evidence type="ECO:0000313" key="1">
    <source>
        <dbReference type="EMBL" id="KAF4654545.1"/>
    </source>
</evidence>
<dbReference type="AlphaFoldDB" id="A0A7J6L5R3"/>
<gene>
    <name evidence="1" type="ORF">FOZ61_008188</name>
</gene>
<proteinExistence type="predicted"/>
<reference evidence="1 2" key="1">
    <citation type="submission" date="2020-04" db="EMBL/GenBank/DDBJ databases">
        <title>Perkinsus olseni comparative genomics.</title>
        <authorList>
            <person name="Bogema D.R."/>
        </authorList>
    </citation>
    <scope>NUCLEOTIDE SEQUENCE [LARGE SCALE GENOMIC DNA]</scope>
    <source>
        <strain evidence="1">ATCC PRA-179</strain>
    </source>
</reference>
<protein>
    <submittedName>
        <fullName evidence="1">Uncharacterized protein</fullName>
    </submittedName>
</protein>
<comment type="caution">
    <text evidence="1">The sequence shown here is derived from an EMBL/GenBank/DDBJ whole genome shotgun (WGS) entry which is preliminary data.</text>
</comment>
<accession>A0A7J6L5R3</accession>
<dbReference type="Proteomes" id="UP000570595">
    <property type="component" value="Unassembled WGS sequence"/>
</dbReference>
<evidence type="ECO:0000313" key="2">
    <source>
        <dbReference type="Proteomes" id="UP000570595"/>
    </source>
</evidence>
<dbReference type="EMBL" id="JABAHT010000527">
    <property type="protein sequence ID" value="KAF4654545.1"/>
    <property type="molecule type" value="Genomic_DNA"/>
</dbReference>
<name>A0A7J6L5R3_PEROL</name>
<sequence length="318" mass="34737">MVGVKKLFSLAYTPTGNNVCEGKVRLLKRLLKIAAMRGELSTTAVDLYVALAQSCVNASNLGSFGDNTEVAITPSTLVFGETRAPRSLLPLLSHLGHLQGEGDSDISAITNLDVTKLVNEINGTLSVAVPSRRLDYTDATTLSYDKRRLAKLYTHKPDIEAGSVVYYMGEGPFEVRSIHNNKVVLADANDYQFDVARQHPQVVSPNVSLDLPAPVVYGIDPTAIQSVIDSGKVGLFFIRTGHQVGEIGCGTPLSFNPSTDEVTFDIFERDERTHRWHRIDVIVSYPLDNVVAGPYKLLANKALEKSGRALLRQWGILS</sequence>
<organism evidence="1 2">
    <name type="scientific">Perkinsus olseni</name>
    <name type="common">Perkinsus atlanticus</name>
    <dbReference type="NCBI Taxonomy" id="32597"/>
    <lineage>
        <taxon>Eukaryota</taxon>
        <taxon>Sar</taxon>
        <taxon>Alveolata</taxon>
        <taxon>Perkinsozoa</taxon>
        <taxon>Perkinsea</taxon>
        <taxon>Perkinsida</taxon>
        <taxon>Perkinsidae</taxon>
        <taxon>Perkinsus</taxon>
    </lineage>
</organism>